<dbReference type="NCBIfam" id="TIGR02532">
    <property type="entry name" value="IV_pilin_GFxxxE"/>
    <property type="match status" value="1"/>
</dbReference>
<dbReference type="InterPro" id="IPR012902">
    <property type="entry name" value="N_methyl_site"/>
</dbReference>
<keyword evidence="2" id="KW-1185">Reference proteome</keyword>
<dbReference type="RefSeq" id="WP_408977490.1">
    <property type="nucleotide sequence ID" value="NZ_JBJUVG010000007.1"/>
</dbReference>
<sequence>MKRAVTLPEVLIVLAIMATLVLLLALRLGGLVQTERDQRIEADRALLVTAMEVAAADGVLASDQATLVQKGYLKAPLTDPGTGQAYACYWDGDRPVVLARETE</sequence>
<protein>
    <submittedName>
        <fullName evidence="1">Prepilin-type N-terminal cleavage/methylation domain-containing protein</fullName>
    </submittedName>
</protein>
<evidence type="ECO:0000313" key="2">
    <source>
        <dbReference type="Proteomes" id="UP001631949"/>
    </source>
</evidence>
<dbReference type="EMBL" id="JBJUVG010000007">
    <property type="protein sequence ID" value="MFM9413876.1"/>
    <property type="molecule type" value="Genomic_DNA"/>
</dbReference>
<dbReference type="Proteomes" id="UP001631949">
    <property type="component" value="Unassembled WGS sequence"/>
</dbReference>
<dbReference type="SUPFAM" id="SSF54523">
    <property type="entry name" value="Pili subunits"/>
    <property type="match status" value="1"/>
</dbReference>
<comment type="caution">
    <text evidence="1">The sequence shown here is derived from an EMBL/GenBank/DDBJ whole genome shotgun (WGS) entry which is preliminary data.</text>
</comment>
<reference evidence="1 2" key="1">
    <citation type="journal article" date="2016" name="Int. J. Syst. Evol. Microbiol.">
        <title>Peptococcus simiae sp. nov., isolated from rhesus macaque faeces and emended description of the genus Peptococcus.</title>
        <authorList>
            <person name="Shkoporov A.N."/>
            <person name="Efimov B.A."/>
            <person name="Kondova I."/>
            <person name="Ouwerling B."/>
            <person name="Chaplin A.V."/>
            <person name="Shcherbakova V.A."/>
            <person name="Langermans J.A.M."/>
        </authorList>
    </citation>
    <scope>NUCLEOTIDE SEQUENCE [LARGE SCALE GENOMIC DNA]</scope>
    <source>
        <strain evidence="1 2">M108</strain>
    </source>
</reference>
<gene>
    <name evidence="1" type="ORF">ACKQTC_05815</name>
</gene>
<proteinExistence type="predicted"/>
<accession>A0ABW9H149</accession>
<dbReference type="InterPro" id="IPR045584">
    <property type="entry name" value="Pilin-like"/>
</dbReference>
<name>A0ABW9H149_9FIRM</name>
<organism evidence="1 2">
    <name type="scientific">Peptococcus simiae</name>
    <dbReference type="NCBI Taxonomy" id="1643805"/>
    <lineage>
        <taxon>Bacteria</taxon>
        <taxon>Bacillati</taxon>
        <taxon>Bacillota</taxon>
        <taxon>Clostridia</taxon>
        <taxon>Eubacteriales</taxon>
        <taxon>Peptococcaceae</taxon>
        <taxon>Peptococcus</taxon>
    </lineage>
</organism>
<evidence type="ECO:0000313" key="1">
    <source>
        <dbReference type="EMBL" id="MFM9413876.1"/>
    </source>
</evidence>